<dbReference type="PROSITE" id="PS00150">
    <property type="entry name" value="ACYLPHOSPHATASE_1"/>
    <property type="match status" value="1"/>
</dbReference>
<organism evidence="8 10">
    <name type="scientific">Methylovulum psychrotolerans</name>
    <dbReference type="NCBI Taxonomy" id="1704499"/>
    <lineage>
        <taxon>Bacteria</taxon>
        <taxon>Pseudomonadati</taxon>
        <taxon>Pseudomonadota</taxon>
        <taxon>Gammaproteobacteria</taxon>
        <taxon>Methylococcales</taxon>
        <taxon>Methylococcaceae</taxon>
        <taxon>Methylovulum</taxon>
    </lineage>
</organism>
<dbReference type="OrthoDB" id="5295388at2"/>
<dbReference type="Pfam" id="PF00708">
    <property type="entry name" value="Acylphosphatase"/>
    <property type="match status" value="1"/>
</dbReference>
<evidence type="ECO:0000313" key="10">
    <source>
        <dbReference type="Proteomes" id="UP000197019"/>
    </source>
</evidence>
<feature type="domain" description="Acylphosphatase-like" evidence="7">
    <location>
        <begin position="3"/>
        <end position="90"/>
    </location>
</feature>
<dbReference type="GO" id="GO:0003998">
    <property type="term" value="F:acylphosphatase activity"/>
    <property type="evidence" value="ECO:0007669"/>
    <property type="project" value="UniProtKB-EC"/>
</dbReference>
<dbReference type="InterPro" id="IPR036046">
    <property type="entry name" value="Acylphosphatase-like_dom_sf"/>
</dbReference>
<dbReference type="SUPFAM" id="SSF54975">
    <property type="entry name" value="Acylphosphatase/BLUF domain-like"/>
    <property type="match status" value="1"/>
</dbReference>
<dbReference type="RefSeq" id="WP_088620719.1">
    <property type="nucleotide sequence ID" value="NZ_CP022129.1"/>
</dbReference>
<evidence type="ECO:0000259" key="7">
    <source>
        <dbReference type="PROSITE" id="PS51160"/>
    </source>
</evidence>
<evidence type="ECO:0000313" key="8">
    <source>
        <dbReference type="EMBL" id="ASF47849.1"/>
    </source>
</evidence>
<dbReference type="PANTHER" id="PTHR47268:SF4">
    <property type="entry name" value="ACYLPHOSPHATASE"/>
    <property type="match status" value="1"/>
</dbReference>
<evidence type="ECO:0000313" key="11">
    <source>
        <dbReference type="Proteomes" id="UP000237423"/>
    </source>
</evidence>
<proteinExistence type="inferred from homology"/>
<accession>A0A1Z4C2W3</accession>
<reference evidence="9 11" key="2">
    <citation type="submission" date="2017-11" db="EMBL/GenBank/DDBJ databases">
        <title>Draft Genome Sequence of Methylobacter psychrotolerans Sph1T, an Obligate Methanotroph from Low-Temperature Environments.</title>
        <authorList>
            <person name="Oshkin I.Y."/>
            <person name="Miroshnikov K."/>
            <person name="Belova S.E."/>
            <person name="Korzhenkov A."/>
            <person name="Toshchakov S.V."/>
            <person name="Dedysh S.N."/>
        </authorList>
    </citation>
    <scope>NUCLEOTIDE SEQUENCE [LARGE SCALE GENOMIC DNA]</scope>
    <source>
        <strain evidence="9 11">Sph1</strain>
    </source>
</reference>
<evidence type="ECO:0000256" key="3">
    <source>
        <dbReference type="ARBA" id="ARBA00015991"/>
    </source>
</evidence>
<dbReference type="InterPro" id="IPR017968">
    <property type="entry name" value="Acylphosphatase_CS"/>
</dbReference>
<evidence type="ECO:0000256" key="2">
    <source>
        <dbReference type="ARBA" id="ARBA00012150"/>
    </source>
</evidence>
<keyword evidence="5" id="KW-0378">Hydrolase</keyword>
<evidence type="ECO:0000256" key="4">
    <source>
        <dbReference type="ARBA" id="ARBA00047645"/>
    </source>
</evidence>
<keyword evidence="10" id="KW-1185">Reference proteome</keyword>
<dbReference type="PANTHER" id="PTHR47268">
    <property type="entry name" value="ACYLPHOSPHATASE"/>
    <property type="match status" value="1"/>
</dbReference>
<name>A0A1Z4C2W3_9GAMM</name>
<dbReference type="Proteomes" id="UP000237423">
    <property type="component" value="Unassembled WGS sequence"/>
</dbReference>
<evidence type="ECO:0000256" key="6">
    <source>
        <dbReference type="RuleBase" id="RU004168"/>
    </source>
</evidence>
<dbReference type="Proteomes" id="UP000197019">
    <property type="component" value="Chromosome"/>
</dbReference>
<dbReference type="EMBL" id="CP022129">
    <property type="protein sequence ID" value="ASF47849.1"/>
    <property type="molecule type" value="Genomic_DNA"/>
</dbReference>
<dbReference type="PROSITE" id="PS51160">
    <property type="entry name" value="ACYLPHOSPHATASE_3"/>
    <property type="match status" value="1"/>
</dbReference>
<dbReference type="InterPro" id="IPR001792">
    <property type="entry name" value="Acylphosphatase-like_dom"/>
</dbReference>
<evidence type="ECO:0000313" key="9">
    <source>
        <dbReference type="EMBL" id="POZ49998.1"/>
    </source>
</evidence>
<evidence type="ECO:0000256" key="1">
    <source>
        <dbReference type="ARBA" id="ARBA00005614"/>
    </source>
</evidence>
<comment type="similarity">
    <text evidence="1 6">Belongs to the acylphosphatase family.</text>
</comment>
<dbReference type="InterPro" id="IPR020456">
    <property type="entry name" value="Acylphosphatase"/>
</dbReference>
<evidence type="ECO:0000256" key="5">
    <source>
        <dbReference type="PROSITE-ProRule" id="PRU00520"/>
    </source>
</evidence>
<dbReference type="EMBL" id="PGFZ01000017">
    <property type="protein sequence ID" value="POZ49998.1"/>
    <property type="molecule type" value="Genomic_DNA"/>
</dbReference>
<feature type="active site" evidence="5">
    <location>
        <position position="36"/>
    </location>
</feature>
<reference evidence="8 10" key="1">
    <citation type="submission" date="2017-06" db="EMBL/GenBank/DDBJ databases">
        <title>Genome Sequencing of the methanotroph Methylovulum psychrotolerants str. HV10-M2 isolated from a high-altitude environment.</title>
        <authorList>
            <person name="Mateos-Rivera A."/>
        </authorList>
    </citation>
    <scope>NUCLEOTIDE SEQUENCE [LARGE SCALE GENOMIC DNA]</scope>
    <source>
        <strain evidence="8 10">HV10_M2</strain>
    </source>
</reference>
<protein>
    <recommendedName>
        <fullName evidence="3 5">acylphosphatase</fullName>
        <ecNumber evidence="2 5">3.6.1.7</ecNumber>
    </recommendedName>
</protein>
<dbReference type="AlphaFoldDB" id="A0A1Z4C2W3"/>
<feature type="active site" evidence="5">
    <location>
        <position position="18"/>
    </location>
</feature>
<sequence length="90" mass="10450">MRRVKILVSGRVQGVYFRVFTQNKAKHFAIKGSVRNLPDGRVEIIAEAEHPVIEKFIKWCHKGPITARVDHVDIYELEMDEVLTCFQIMP</sequence>
<dbReference type="Gene3D" id="3.30.70.100">
    <property type="match status" value="1"/>
</dbReference>
<dbReference type="EC" id="3.6.1.7" evidence="2 5"/>
<gene>
    <name evidence="9" type="ORF">AADEFJLK_04205</name>
    <name evidence="8" type="ORF">CEK71_18235</name>
</gene>
<dbReference type="KEGG" id="mpsy:CEK71_18235"/>
<comment type="catalytic activity">
    <reaction evidence="4 5">
        <text>an acyl phosphate + H2O = a carboxylate + phosphate + H(+)</text>
        <dbReference type="Rhea" id="RHEA:14965"/>
        <dbReference type="ChEBI" id="CHEBI:15377"/>
        <dbReference type="ChEBI" id="CHEBI:15378"/>
        <dbReference type="ChEBI" id="CHEBI:29067"/>
        <dbReference type="ChEBI" id="CHEBI:43474"/>
        <dbReference type="ChEBI" id="CHEBI:59918"/>
        <dbReference type="EC" id="3.6.1.7"/>
    </reaction>
</comment>